<dbReference type="Pfam" id="PF22244">
    <property type="entry name" value="GCE_fung"/>
    <property type="match status" value="1"/>
</dbReference>
<dbReference type="GO" id="GO:0046274">
    <property type="term" value="P:lignin catabolic process"/>
    <property type="evidence" value="ECO:0007669"/>
    <property type="project" value="UniProtKB-KW"/>
</dbReference>
<comment type="similarity">
    <text evidence="2">Belongs to the carbohydrate esterase 15 (CE15) family.</text>
</comment>
<dbReference type="InterPro" id="IPR054579">
    <property type="entry name" value="GCE-like_dom"/>
</dbReference>
<keyword evidence="3" id="KW-0719">Serine esterase</keyword>
<evidence type="ECO:0000256" key="10">
    <source>
        <dbReference type="SAM" id="SignalP"/>
    </source>
</evidence>
<dbReference type="GeneID" id="6011236"/>
<dbReference type="ESTHER" id="copc7-a8nll5">
    <property type="family name" value="Glucuronoyl_esterase"/>
</dbReference>
<feature type="domain" description="CBM1" evidence="11">
    <location>
        <begin position="19"/>
        <end position="55"/>
    </location>
</feature>
<dbReference type="EC" id="3.1.1.117" evidence="9"/>
<reference evidence="12 13" key="1">
    <citation type="journal article" date="2010" name="Proc. Natl. Acad. Sci. U.S.A.">
        <title>Insights into evolution of multicellular fungi from the assembled chromosomes of the mushroom Coprinopsis cinerea (Coprinus cinereus).</title>
        <authorList>
            <person name="Stajich J.E."/>
            <person name="Wilke S.K."/>
            <person name="Ahren D."/>
            <person name="Au C.H."/>
            <person name="Birren B.W."/>
            <person name="Borodovsky M."/>
            <person name="Burns C."/>
            <person name="Canback B."/>
            <person name="Casselton L.A."/>
            <person name="Cheng C.K."/>
            <person name="Deng J."/>
            <person name="Dietrich F.S."/>
            <person name="Fargo D.C."/>
            <person name="Farman M.L."/>
            <person name="Gathman A.C."/>
            <person name="Goldberg J."/>
            <person name="Guigo R."/>
            <person name="Hoegger P.J."/>
            <person name="Hooker J.B."/>
            <person name="Huggins A."/>
            <person name="James T.Y."/>
            <person name="Kamada T."/>
            <person name="Kilaru S."/>
            <person name="Kodira C."/>
            <person name="Kues U."/>
            <person name="Kupfer D."/>
            <person name="Kwan H.S."/>
            <person name="Lomsadze A."/>
            <person name="Li W."/>
            <person name="Lilly W.W."/>
            <person name="Ma L.J."/>
            <person name="Mackey A.J."/>
            <person name="Manning G."/>
            <person name="Martin F."/>
            <person name="Muraguchi H."/>
            <person name="Natvig D.O."/>
            <person name="Palmerini H."/>
            <person name="Ramesh M.A."/>
            <person name="Rehmeyer C.J."/>
            <person name="Roe B.A."/>
            <person name="Shenoy N."/>
            <person name="Stanke M."/>
            <person name="Ter-Hovhannisyan V."/>
            <person name="Tunlid A."/>
            <person name="Velagapudi R."/>
            <person name="Vision T.J."/>
            <person name="Zeng Q."/>
            <person name="Zolan M.E."/>
            <person name="Pukkila P.J."/>
        </authorList>
    </citation>
    <scope>NUCLEOTIDE SEQUENCE [LARGE SCALE GENOMIC DNA]</scope>
    <source>
        <strain evidence="13">Okayama-7 / 130 / ATCC MYA-4618 / FGSC 9003</strain>
    </source>
</reference>
<evidence type="ECO:0000256" key="5">
    <source>
        <dbReference type="ARBA" id="ARBA00022729"/>
    </source>
</evidence>
<dbReference type="OrthoDB" id="3781271at2759"/>
<dbReference type="SUPFAM" id="SSF53474">
    <property type="entry name" value="alpha/beta-Hydrolases"/>
    <property type="match status" value="1"/>
</dbReference>
<accession>A8NLL5</accession>
<evidence type="ECO:0000313" key="13">
    <source>
        <dbReference type="Proteomes" id="UP000001861"/>
    </source>
</evidence>
<dbReference type="SUPFAM" id="SSF57180">
    <property type="entry name" value="Cellulose-binding domain"/>
    <property type="match status" value="1"/>
</dbReference>
<comment type="catalytic activity">
    <reaction evidence="8">
        <text>a 4-O-methyl-alpha-D-glucuronosyl ester derivative + H2O = 4-O-methyl-alpha-D-glucuronate derivative + an alcohol + H(+)</text>
        <dbReference type="Rhea" id="RHEA:67452"/>
        <dbReference type="ChEBI" id="CHEBI:15377"/>
        <dbReference type="ChEBI" id="CHEBI:15378"/>
        <dbReference type="ChEBI" id="CHEBI:30879"/>
        <dbReference type="ChEBI" id="CHEBI:171667"/>
        <dbReference type="ChEBI" id="CHEBI:171668"/>
        <dbReference type="EC" id="3.1.1.117"/>
    </reaction>
    <physiologicalReaction direction="left-to-right" evidence="8">
        <dbReference type="Rhea" id="RHEA:67453"/>
    </physiologicalReaction>
</comment>
<evidence type="ECO:0000256" key="6">
    <source>
        <dbReference type="ARBA" id="ARBA00022801"/>
    </source>
</evidence>
<organism evidence="12 13">
    <name type="scientific">Coprinopsis cinerea (strain Okayama-7 / 130 / ATCC MYA-4618 / FGSC 9003)</name>
    <name type="common">Inky cap fungus</name>
    <name type="synonym">Hormographiella aspergillata</name>
    <dbReference type="NCBI Taxonomy" id="240176"/>
    <lineage>
        <taxon>Eukaryota</taxon>
        <taxon>Fungi</taxon>
        <taxon>Dikarya</taxon>
        <taxon>Basidiomycota</taxon>
        <taxon>Agaricomycotina</taxon>
        <taxon>Agaricomycetes</taxon>
        <taxon>Agaricomycetidae</taxon>
        <taxon>Agaricales</taxon>
        <taxon>Agaricineae</taxon>
        <taxon>Psathyrellaceae</taxon>
        <taxon>Coprinopsis</taxon>
    </lineage>
</organism>
<dbReference type="OMA" id="EQPWLGD"/>
<dbReference type="PROSITE" id="PS51164">
    <property type="entry name" value="CBM1_2"/>
    <property type="match status" value="1"/>
</dbReference>
<feature type="signal peptide" evidence="10">
    <location>
        <begin position="1"/>
        <end position="19"/>
    </location>
</feature>
<dbReference type="EMBL" id="AACS02000012">
    <property type="protein sequence ID" value="EAU87167.1"/>
    <property type="molecule type" value="Genomic_DNA"/>
</dbReference>
<keyword evidence="13" id="KW-1185">Reference proteome</keyword>
<dbReference type="eggNOG" id="ENOG502QS8Y">
    <property type="taxonomic scope" value="Eukaryota"/>
</dbReference>
<sequence length="464" mass="49255">MGSFKQLLVLVTLSVSAMAQSGPWGQCGGNGWTGSTTCVSGYVCRVQNEWYSQCVPGTAPPVTTPPPPATTVAPPPPVTTAPPPVVTQPPSSGTCPNLPGSINLVANSRLPDPFTFINGQKVTSKADWECRQKEISELFQRYEAGTLPGKPESVTGSLSGNSLTVNVRNGGQSISFSASIQFPSGNGPFPAIIAVGGSSIPTPNGVAIINFNNNDIADQQGQSSRGRGKFYTLYGSNHSASAMTAWVWGVSRIIDVLETLPNSRIDVSRLGVTGCSRNGKGALMVGAFEPRIALTIPQESGSGGAACWRISDAMSRNGVNTQTARQIVGENVWFSPVFNQYVNRVDDLPFDHHLLAGLVAPRGLLVIDHSGIDWLGPQSVYGCMVTGRKIYQALGVPNNMGISQIGGHNHCMFPGSQQNDLNAFVDKFLRGNNNANTNIQRTDAPNNAGFVESQWVNWQVPTLS</sequence>
<dbReference type="Gene3D" id="3.40.50.1820">
    <property type="entry name" value="alpha/beta hydrolase"/>
    <property type="match status" value="1"/>
</dbReference>
<dbReference type="PROSITE" id="PS00562">
    <property type="entry name" value="CBM1_1"/>
    <property type="match status" value="1"/>
</dbReference>
<evidence type="ECO:0000256" key="4">
    <source>
        <dbReference type="ARBA" id="ARBA00022525"/>
    </source>
</evidence>
<dbReference type="Proteomes" id="UP000001861">
    <property type="component" value="Unassembled WGS sequence"/>
</dbReference>
<gene>
    <name evidence="12" type="ORF">CC1G_05856</name>
</gene>
<evidence type="ECO:0000256" key="3">
    <source>
        <dbReference type="ARBA" id="ARBA00022487"/>
    </source>
</evidence>
<dbReference type="Pfam" id="PF00734">
    <property type="entry name" value="CBM_1"/>
    <property type="match status" value="1"/>
</dbReference>
<dbReference type="KEGG" id="cci:CC1G_05856"/>
<dbReference type="SMART" id="SM00236">
    <property type="entry name" value="fCBD"/>
    <property type="match status" value="1"/>
</dbReference>
<dbReference type="InterPro" id="IPR000254">
    <property type="entry name" value="CBD"/>
</dbReference>
<protein>
    <recommendedName>
        <fullName evidence="9">(4-O-methyl)-D-glucuronate--lignin esterase</fullName>
        <ecNumber evidence="9">3.1.1.117</ecNumber>
    </recommendedName>
</protein>
<comment type="caution">
    <text evidence="12">The sequence shown here is derived from an EMBL/GenBank/DDBJ whole genome shotgun (WGS) entry which is preliminary data.</text>
</comment>
<keyword evidence="5 10" id="KW-0732">Signal</keyword>
<evidence type="ECO:0000259" key="11">
    <source>
        <dbReference type="PROSITE" id="PS51164"/>
    </source>
</evidence>
<feature type="chain" id="PRO_5002724692" description="(4-O-methyl)-D-glucuronate--lignin esterase" evidence="10">
    <location>
        <begin position="20"/>
        <end position="464"/>
    </location>
</feature>
<dbReference type="InterPro" id="IPR035971">
    <property type="entry name" value="CBD_sf"/>
</dbReference>
<evidence type="ECO:0000313" key="12">
    <source>
        <dbReference type="EMBL" id="EAU87167.1"/>
    </source>
</evidence>
<evidence type="ECO:0000256" key="8">
    <source>
        <dbReference type="ARBA" id="ARBA00024511"/>
    </source>
</evidence>
<proteinExistence type="inferred from homology"/>
<evidence type="ECO:0000256" key="2">
    <source>
        <dbReference type="ARBA" id="ARBA00010092"/>
    </source>
</evidence>
<dbReference type="STRING" id="240176.A8NLL5"/>
<name>A8NLL5_COPC7</name>
<dbReference type="AlphaFoldDB" id="A8NLL5"/>
<keyword evidence="4" id="KW-0964">Secreted</keyword>
<dbReference type="GO" id="GO:0052689">
    <property type="term" value="F:carboxylic ester hydrolase activity"/>
    <property type="evidence" value="ECO:0007669"/>
    <property type="project" value="UniProtKB-KW"/>
</dbReference>
<comment type="subcellular location">
    <subcellularLocation>
        <location evidence="1">Secreted</location>
    </subcellularLocation>
</comment>
<dbReference type="GO" id="GO:0005975">
    <property type="term" value="P:carbohydrate metabolic process"/>
    <property type="evidence" value="ECO:0007669"/>
    <property type="project" value="InterPro"/>
</dbReference>
<dbReference type="RefSeq" id="XP_001834719.1">
    <property type="nucleotide sequence ID" value="XM_001834667.1"/>
</dbReference>
<dbReference type="VEuPathDB" id="FungiDB:CC1G_05856"/>
<dbReference type="GO" id="GO:0005576">
    <property type="term" value="C:extracellular region"/>
    <property type="evidence" value="ECO:0007669"/>
    <property type="project" value="UniProtKB-SubCell"/>
</dbReference>
<keyword evidence="6" id="KW-0378">Hydrolase</keyword>
<evidence type="ECO:0000256" key="1">
    <source>
        <dbReference type="ARBA" id="ARBA00004613"/>
    </source>
</evidence>
<evidence type="ECO:0000256" key="7">
    <source>
        <dbReference type="ARBA" id="ARBA00023185"/>
    </source>
</evidence>
<evidence type="ECO:0000256" key="9">
    <source>
        <dbReference type="ARBA" id="ARBA00026105"/>
    </source>
</evidence>
<dbReference type="GO" id="GO:0030248">
    <property type="term" value="F:cellulose binding"/>
    <property type="evidence" value="ECO:0007669"/>
    <property type="project" value="InterPro"/>
</dbReference>
<keyword evidence="7" id="KW-0439">Lignin degradation</keyword>
<dbReference type="InParanoid" id="A8NLL5"/>
<dbReference type="InterPro" id="IPR029058">
    <property type="entry name" value="AB_hydrolase_fold"/>
</dbReference>